<evidence type="ECO:0000256" key="2">
    <source>
        <dbReference type="ARBA" id="ARBA00005569"/>
    </source>
</evidence>
<name>A0AAD7TZB6_9APHY</name>
<comment type="similarity">
    <text evidence="2">Belongs to the nucleoporin Nup133 family.</text>
</comment>
<dbReference type="InterPro" id="IPR015943">
    <property type="entry name" value="WD40/YVTN_repeat-like_dom_sf"/>
</dbReference>
<dbReference type="GO" id="GO:0006606">
    <property type="term" value="P:protein import into nucleus"/>
    <property type="evidence" value="ECO:0007669"/>
    <property type="project" value="TreeGrafter"/>
</dbReference>
<gene>
    <name evidence="11" type="ORF">ONZ51_g3889</name>
</gene>
<evidence type="ECO:0000313" key="12">
    <source>
        <dbReference type="Proteomes" id="UP001215151"/>
    </source>
</evidence>
<keyword evidence="4" id="KW-0509">mRNA transport</keyword>
<evidence type="ECO:0000259" key="10">
    <source>
        <dbReference type="Pfam" id="PF08801"/>
    </source>
</evidence>
<sequence length="1192" mass="133076">MATFSPHPRRTARYSSIGMSPSPPRQAPPRRTRAGGSVQPPSRFSTPARQVGNLPAVRDDESIMSGSGMDVDDESSEVFERGPRTDTVFSKSKEMTVTFYAQLPVEVKQALRNADFFRDAYTGDVDTLTGFAVVASLRTCFVWKYSQALTGTPTCYIFGCPREAYPPPMATPFHALVPFGSQREPGLIICSNIGQIRFWDSIGMGLAGGDNFSFTLLELGEGENVTNLIRADAQTFIVSTSVGRLFRLVVTSSGGKYHLAVHPFGRPQSTLSLSRLLPSFLSEAEQQPQRGFISAVVAGELARGAAGRNVWALVDLRIQQWDMSVEGWEKLLMEEDISDQTRAAVREHFPNAPQSDVELDLELLDLKLQGSDDMVMLVSWAGQDEEAATEFATNPRRVYAIVYLRHLPGAFTITKVQAVPYQSTSSSGAPMHPRLQVVVPEKLIAIQFGDTVTICAQENEYMDRLELKSAMDRTLGVGVVQGESEFLVLTAATMMKTYIDLDEVARFHPETGRATLIKSTMTKAILYGSLPENPLHFSFPPEIDEEALMSGAEQLSEAILESDTEVVRAHHDLHAQMTGRKDRLSFLIKFINDNSALTKMSQRCRQTLAADAEKLAGLPDDVLHQAVYRYMNDIGEGHHEDSLRAFLRLRVRDLGGLLPHVAELVRRSLSEMTGRSTQVIPQANQIVLTILQSARNYREYNLGVYGIVLPMIDPWTSQSVTINIVVELFHVTTQLVEAPSGDSDTADSKKVPRSQLPELASCLFRCIQERLDWLASPSAAVDSGAERERSLLDDRFRQLRPEVLEVLRRNGFADEAFKLAEDYHDFRSLASLCHKGKVYPPEENPSAARIETYIEKFKEAFTTELYQWYIEHGELRTMFAQEHNEYLDSFFAEHPHPGISWIHDLGRGRYALASQALLTEAEHAPELVSKHLMLSVGKLSHLAQLHEGTKAINQDVLDAFHDGLDFVSVHETLIEDLKSALASVRARQSLEMQVDTIAQKKAGNLSGRKALLNVFKFLVRQLLLGKALSVEDMAEVLSLKDNHGRVEDCTTALHLLARAENVPSTRRLNVFRNVWRRIYIHDDWNMIRQTTGVSDEELNQRLRSTALYAALQAVVHKRQRPEGYKLAPAEALDVPSEDEVALRWPSMSPEEVGAIVRDYQRDSRALQDLDLAGIYQSMEQLVNADEGLPDGS</sequence>
<dbReference type="AlphaFoldDB" id="A0AAD7TZB6"/>
<dbReference type="EMBL" id="JAPEVG010000071">
    <property type="protein sequence ID" value="KAJ8487889.1"/>
    <property type="molecule type" value="Genomic_DNA"/>
</dbReference>
<dbReference type="InterPro" id="IPR007187">
    <property type="entry name" value="Nucleoporin_Nup133/Nup155_C"/>
</dbReference>
<dbReference type="GO" id="GO:0016973">
    <property type="term" value="P:poly(A)+ mRNA export from nucleus"/>
    <property type="evidence" value="ECO:0007669"/>
    <property type="project" value="TreeGrafter"/>
</dbReference>
<feature type="domain" description="Nucleoporin Nup133/Nup155-like N-terminal" evidence="10">
    <location>
        <begin position="95"/>
        <end position="449"/>
    </location>
</feature>
<dbReference type="GO" id="GO:0031080">
    <property type="term" value="C:nuclear pore outer ring"/>
    <property type="evidence" value="ECO:0007669"/>
    <property type="project" value="TreeGrafter"/>
</dbReference>
<dbReference type="InterPro" id="IPR014908">
    <property type="entry name" value="Nucleoporin_Nup133/Nup155_N"/>
</dbReference>
<evidence type="ECO:0000256" key="1">
    <source>
        <dbReference type="ARBA" id="ARBA00004259"/>
    </source>
</evidence>
<dbReference type="InterPro" id="IPR037624">
    <property type="entry name" value="Nup133-like"/>
</dbReference>
<dbReference type="Pfam" id="PF03177">
    <property type="entry name" value="Nucleoporin_C"/>
    <property type="match status" value="1"/>
</dbReference>
<evidence type="ECO:0000256" key="8">
    <source>
        <dbReference type="SAM" id="MobiDB-lite"/>
    </source>
</evidence>
<dbReference type="SUPFAM" id="SSF117289">
    <property type="entry name" value="Nucleoporin domain"/>
    <property type="match status" value="1"/>
</dbReference>
<keyword evidence="12" id="KW-1185">Reference proteome</keyword>
<feature type="domain" description="Nucleoporin Nup133/Nup155-like C-terminal" evidence="9">
    <location>
        <begin position="640"/>
        <end position="1163"/>
    </location>
</feature>
<evidence type="ECO:0000256" key="4">
    <source>
        <dbReference type="ARBA" id="ARBA00022816"/>
    </source>
</evidence>
<evidence type="ECO:0000256" key="7">
    <source>
        <dbReference type="ARBA" id="ARBA00023242"/>
    </source>
</evidence>
<comment type="caution">
    <text evidence="11">The sequence shown here is derived from an EMBL/GenBank/DDBJ whole genome shotgun (WGS) entry which is preliminary data.</text>
</comment>
<reference evidence="11" key="1">
    <citation type="submission" date="2022-11" db="EMBL/GenBank/DDBJ databases">
        <title>Genome Sequence of Cubamyces cubensis.</title>
        <authorList>
            <person name="Buettner E."/>
        </authorList>
    </citation>
    <scope>NUCLEOTIDE SEQUENCE</scope>
    <source>
        <strain evidence="11">MPL-01</strain>
    </source>
</reference>
<keyword evidence="6" id="KW-0811">Translocation</keyword>
<organism evidence="11 12">
    <name type="scientific">Trametes cubensis</name>
    <dbReference type="NCBI Taxonomy" id="1111947"/>
    <lineage>
        <taxon>Eukaryota</taxon>
        <taxon>Fungi</taxon>
        <taxon>Dikarya</taxon>
        <taxon>Basidiomycota</taxon>
        <taxon>Agaricomycotina</taxon>
        <taxon>Agaricomycetes</taxon>
        <taxon>Polyporales</taxon>
        <taxon>Polyporaceae</taxon>
        <taxon>Trametes</taxon>
    </lineage>
</organism>
<keyword evidence="7" id="KW-0539">Nucleus</keyword>
<evidence type="ECO:0000256" key="3">
    <source>
        <dbReference type="ARBA" id="ARBA00022448"/>
    </source>
</evidence>
<dbReference type="GO" id="GO:0000972">
    <property type="term" value="P:transcription-dependent tethering of RNA polymerase II gene DNA at nuclear periphery"/>
    <property type="evidence" value="ECO:0007669"/>
    <property type="project" value="TreeGrafter"/>
</dbReference>
<dbReference type="Gene3D" id="2.130.10.10">
    <property type="entry name" value="YVTN repeat-like/Quinoprotein amine dehydrogenase"/>
    <property type="match status" value="1"/>
</dbReference>
<evidence type="ECO:0000256" key="6">
    <source>
        <dbReference type="ARBA" id="ARBA00023010"/>
    </source>
</evidence>
<evidence type="ECO:0000259" key="9">
    <source>
        <dbReference type="Pfam" id="PF03177"/>
    </source>
</evidence>
<protein>
    <submittedName>
        <fullName evidence="11">Uncharacterized protein</fullName>
    </submittedName>
</protein>
<evidence type="ECO:0000313" key="11">
    <source>
        <dbReference type="EMBL" id="KAJ8487889.1"/>
    </source>
</evidence>
<dbReference type="GO" id="GO:0017056">
    <property type="term" value="F:structural constituent of nuclear pore"/>
    <property type="evidence" value="ECO:0007669"/>
    <property type="project" value="InterPro"/>
</dbReference>
<dbReference type="PANTHER" id="PTHR13405:SF11">
    <property type="entry name" value="NUCLEAR PORE COMPLEX PROTEIN NUP133"/>
    <property type="match status" value="1"/>
</dbReference>
<evidence type="ECO:0000256" key="5">
    <source>
        <dbReference type="ARBA" id="ARBA00022927"/>
    </source>
</evidence>
<comment type="subcellular location">
    <subcellularLocation>
        <location evidence="1">Nucleus envelope</location>
    </subcellularLocation>
</comment>
<dbReference type="Pfam" id="PF08801">
    <property type="entry name" value="Nucleoporin_N"/>
    <property type="match status" value="1"/>
</dbReference>
<feature type="region of interest" description="Disordered" evidence="8">
    <location>
        <begin position="1"/>
        <end position="80"/>
    </location>
</feature>
<feature type="compositionally biased region" description="Polar residues" evidence="8">
    <location>
        <begin position="39"/>
        <end position="48"/>
    </location>
</feature>
<dbReference type="PANTHER" id="PTHR13405">
    <property type="entry name" value="NUCLEAR PORE COMPLEX PROTEIN NUP133"/>
    <property type="match status" value="1"/>
</dbReference>
<keyword evidence="5" id="KW-0653">Protein transport</keyword>
<dbReference type="Gene3D" id="1.20.58.1380">
    <property type="match status" value="1"/>
</dbReference>
<keyword evidence="3" id="KW-0813">Transport</keyword>
<proteinExistence type="inferred from homology"/>
<dbReference type="Proteomes" id="UP001215151">
    <property type="component" value="Unassembled WGS sequence"/>
</dbReference>
<accession>A0AAD7TZB6</accession>